<evidence type="ECO:0000313" key="2">
    <source>
        <dbReference type="EMBL" id="QKJ88978.1"/>
    </source>
</evidence>
<dbReference type="EMBL" id="CP054212">
    <property type="protein sequence ID" value="QKJ88978.1"/>
    <property type="molecule type" value="Genomic_DNA"/>
</dbReference>
<dbReference type="RefSeq" id="WP_173635807.1">
    <property type="nucleotide sequence ID" value="NZ_CP054212.1"/>
</dbReference>
<keyword evidence="3" id="KW-1185">Reference proteome</keyword>
<dbReference type="Proteomes" id="UP000505325">
    <property type="component" value="Chromosome"/>
</dbReference>
<proteinExistence type="predicted"/>
<dbReference type="InterPro" id="IPR009506">
    <property type="entry name" value="YjiS-like"/>
</dbReference>
<evidence type="ECO:0000259" key="1">
    <source>
        <dbReference type="Pfam" id="PF06568"/>
    </source>
</evidence>
<protein>
    <submittedName>
        <fullName evidence="2">DUF1127 domain-containing protein</fullName>
    </submittedName>
</protein>
<gene>
    <name evidence="2" type="ORF">PMPD1_4071</name>
</gene>
<dbReference type="AlphaFoldDB" id="A0A6M8UE17"/>
<feature type="domain" description="YjiS-like" evidence="1">
    <location>
        <begin position="26"/>
        <end position="60"/>
    </location>
</feature>
<evidence type="ECO:0000313" key="3">
    <source>
        <dbReference type="Proteomes" id="UP000505325"/>
    </source>
</evidence>
<name>A0A6M8UE17_9GAMM</name>
<sequence>MEFYENRSGKPFKASPFVLMYRLPYRLWKAWRLRTKTRKILSQLSAEQLRDIGLDCEDLRRYK</sequence>
<dbReference type="KEGG" id="pmak:PMPD1_4071"/>
<reference evidence="2 3" key="1">
    <citation type="submission" date="2020-06" db="EMBL/GenBank/DDBJ databases">
        <title>Genome sequence of Paramixta manurensis strain PD-1.</title>
        <authorList>
            <person name="Lee C.W."/>
            <person name="Kim J."/>
        </authorList>
    </citation>
    <scope>NUCLEOTIDE SEQUENCE [LARGE SCALE GENOMIC DNA]</scope>
    <source>
        <strain evidence="2 3">PD-1</strain>
    </source>
</reference>
<accession>A0A6M8UE17</accession>
<organism evidence="2 3">
    <name type="scientific">Paramixta manurensis</name>
    <dbReference type="NCBI Taxonomy" id="2740817"/>
    <lineage>
        <taxon>Bacteria</taxon>
        <taxon>Pseudomonadati</taxon>
        <taxon>Pseudomonadota</taxon>
        <taxon>Gammaproteobacteria</taxon>
        <taxon>Enterobacterales</taxon>
        <taxon>Erwiniaceae</taxon>
        <taxon>Paramixta</taxon>
    </lineage>
</organism>
<dbReference type="Pfam" id="PF06568">
    <property type="entry name" value="YjiS-like"/>
    <property type="match status" value="1"/>
</dbReference>